<keyword evidence="3" id="KW-1185">Reference proteome</keyword>
<dbReference type="InterPro" id="IPR000210">
    <property type="entry name" value="BTB/POZ_dom"/>
</dbReference>
<dbReference type="Pfam" id="PF00651">
    <property type="entry name" value="BTB"/>
    <property type="match status" value="1"/>
</dbReference>
<dbReference type="PANTHER" id="PTHR22744:SF16">
    <property type="entry name" value="BTB DOMAIN-CONTAINING PROTEIN"/>
    <property type="match status" value="1"/>
</dbReference>
<sequence>MANEVISYKSDPKIIDMKSHVLDSSTSNSLKCIWSGFVMKKRGPISFSWTFDLQEWKSAGYSGFTGYILVKPVLNDQKAFPTIQIGCDLSKSVQMVTRTLKTDGEKRKSVGVMFEYYLLPIVNPELEIVFPKAPEFVEVGPATPEVSSSNEVSEEVASYGDLFLPSERNDTILVVGAKLLYVNKKYLSYYSDYFEALFTSSEDNEKNLNLPYSIDDVEYDDFELLIRAIYPDIKFPDYKCYPKLLELAERFKMPVITQKVENRLLNTTKFEIHELLLMADKYLDVYTGVLDVSETKGIKCTWTGSIIKECNVVCLSWDFDWDELKNKGIGSLVGEIIIRSEEFQESQIHVDIDLKETPQRIDTVVEPNPTFGGACHVDFEYILVPIIHVTQVDDEFAASEATDGVLLEVNLEDFKLLLHTINPMNAFPNDGNIEKLLELADRAGGQI</sequence>
<dbReference type="Proteomes" id="UP000829354">
    <property type="component" value="Chromosome II"/>
</dbReference>
<evidence type="ECO:0000259" key="1">
    <source>
        <dbReference type="PROSITE" id="PS50097"/>
    </source>
</evidence>
<dbReference type="InterPro" id="IPR011333">
    <property type="entry name" value="SKP1/BTB/POZ_sf"/>
</dbReference>
<dbReference type="EMBL" id="CP092621">
    <property type="protein sequence ID" value="UMM20586.1"/>
    <property type="molecule type" value="Genomic_DNA"/>
</dbReference>
<proteinExistence type="predicted"/>
<gene>
    <name evidence="2" type="ORF">L5515_015806</name>
</gene>
<dbReference type="AlphaFoldDB" id="A0AAE9J8K5"/>
<dbReference type="PROSITE" id="PS50097">
    <property type="entry name" value="BTB"/>
    <property type="match status" value="1"/>
</dbReference>
<dbReference type="CDD" id="cd18186">
    <property type="entry name" value="BTB_POZ_ZBTB_KLHL-like"/>
    <property type="match status" value="1"/>
</dbReference>
<reference evidence="2 3" key="1">
    <citation type="submission" date="2022-04" db="EMBL/GenBank/DDBJ databases">
        <title>Chromosome-level reference genomes for two strains of Caenorhabditis briggsae: an improved platform for comparative genomics.</title>
        <authorList>
            <person name="Stevens L."/>
            <person name="Andersen E."/>
        </authorList>
    </citation>
    <scope>NUCLEOTIDE SEQUENCE [LARGE SCALE GENOMIC DNA]</scope>
    <source>
        <strain evidence="2">VX34</strain>
        <tissue evidence="2">Whole-organism</tissue>
    </source>
</reference>
<dbReference type="SMART" id="SM00225">
    <property type="entry name" value="BTB"/>
    <property type="match status" value="1"/>
</dbReference>
<evidence type="ECO:0000313" key="2">
    <source>
        <dbReference type="EMBL" id="UMM20586.1"/>
    </source>
</evidence>
<evidence type="ECO:0000313" key="3">
    <source>
        <dbReference type="Proteomes" id="UP000829354"/>
    </source>
</evidence>
<dbReference type="SUPFAM" id="SSF54695">
    <property type="entry name" value="POZ domain"/>
    <property type="match status" value="1"/>
</dbReference>
<dbReference type="Gene3D" id="3.30.710.10">
    <property type="entry name" value="Potassium Channel Kv1.1, Chain A"/>
    <property type="match status" value="1"/>
</dbReference>
<name>A0AAE9J8K5_CAEBR</name>
<organism evidence="2 3">
    <name type="scientific">Caenorhabditis briggsae</name>
    <dbReference type="NCBI Taxonomy" id="6238"/>
    <lineage>
        <taxon>Eukaryota</taxon>
        <taxon>Metazoa</taxon>
        <taxon>Ecdysozoa</taxon>
        <taxon>Nematoda</taxon>
        <taxon>Chromadorea</taxon>
        <taxon>Rhabditida</taxon>
        <taxon>Rhabditina</taxon>
        <taxon>Rhabditomorpha</taxon>
        <taxon>Rhabditoidea</taxon>
        <taxon>Rhabditidae</taxon>
        <taxon>Peloderinae</taxon>
        <taxon>Caenorhabditis</taxon>
    </lineage>
</organism>
<dbReference type="PANTHER" id="PTHR22744">
    <property type="entry name" value="HELIX LOOP HELIX PROTEIN 21-RELATED"/>
    <property type="match status" value="1"/>
</dbReference>
<feature type="domain" description="BTB" evidence="1">
    <location>
        <begin position="169"/>
        <end position="230"/>
    </location>
</feature>
<protein>
    <recommendedName>
        <fullName evidence="1">BTB domain-containing protein</fullName>
    </recommendedName>
</protein>
<accession>A0AAE9J8K5</accession>